<evidence type="ECO:0000313" key="2">
    <source>
        <dbReference type="EMBL" id="KAK4186079.1"/>
    </source>
</evidence>
<organism evidence="2 3">
    <name type="scientific">Podospora australis</name>
    <dbReference type="NCBI Taxonomy" id="1536484"/>
    <lineage>
        <taxon>Eukaryota</taxon>
        <taxon>Fungi</taxon>
        <taxon>Dikarya</taxon>
        <taxon>Ascomycota</taxon>
        <taxon>Pezizomycotina</taxon>
        <taxon>Sordariomycetes</taxon>
        <taxon>Sordariomycetidae</taxon>
        <taxon>Sordariales</taxon>
        <taxon>Podosporaceae</taxon>
        <taxon>Podospora</taxon>
    </lineage>
</organism>
<dbReference type="AlphaFoldDB" id="A0AAN6WQ21"/>
<name>A0AAN6WQ21_9PEZI</name>
<comment type="caution">
    <text evidence="2">The sequence shown here is derived from an EMBL/GenBank/DDBJ whole genome shotgun (WGS) entry which is preliminary data.</text>
</comment>
<sequence length="66" mass="7389">MRGANTSSSQGLTLPMRYIMRKRLRDPYYAPEITERRQVGDAEAAMNPHAAQDSSFSSGRGRDSEL</sequence>
<proteinExistence type="predicted"/>
<gene>
    <name evidence="2" type="ORF">QBC35DRAFT_388034</name>
</gene>
<reference evidence="2" key="1">
    <citation type="journal article" date="2023" name="Mol. Phylogenet. Evol.">
        <title>Genome-scale phylogeny and comparative genomics of the fungal order Sordariales.</title>
        <authorList>
            <person name="Hensen N."/>
            <person name="Bonometti L."/>
            <person name="Westerberg I."/>
            <person name="Brannstrom I.O."/>
            <person name="Guillou S."/>
            <person name="Cros-Aarteil S."/>
            <person name="Calhoun S."/>
            <person name="Haridas S."/>
            <person name="Kuo A."/>
            <person name="Mondo S."/>
            <person name="Pangilinan J."/>
            <person name="Riley R."/>
            <person name="LaButti K."/>
            <person name="Andreopoulos B."/>
            <person name="Lipzen A."/>
            <person name="Chen C."/>
            <person name="Yan M."/>
            <person name="Daum C."/>
            <person name="Ng V."/>
            <person name="Clum A."/>
            <person name="Steindorff A."/>
            <person name="Ohm R.A."/>
            <person name="Martin F."/>
            <person name="Silar P."/>
            <person name="Natvig D.O."/>
            <person name="Lalanne C."/>
            <person name="Gautier V."/>
            <person name="Ament-Velasquez S.L."/>
            <person name="Kruys A."/>
            <person name="Hutchinson M.I."/>
            <person name="Powell A.J."/>
            <person name="Barry K."/>
            <person name="Miller A.N."/>
            <person name="Grigoriev I.V."/>
            <person name="Debuchy R."/>
            <person name="Gladieux P."/>
            <person name="Hiltunen Thoren M."/>
            <person name="Johannesson H."/>
        </authorList>
    </citation>
    <scope>NUCLEOTIDE SEQUENCE</scope>
    <source>
        <strain evidence="2">PSN309</strain>
    </source>
</reference>
<evidence type="ECO:0000313" key="3">
    <source>
        <dbReference type="Proteomes" id="UP001302126"/>
    </source>
</evidence>
<dbReference type="EMBL" id="MU864432">
    <property type="protein sequence ID" value="KAK4186079.1"/>
    <property type="molecule type" value="Genomic_DNA"/>
</dbReference>
<keyword evidence="3" id="KW-1185">Reference proteome</keyword>
<reference evidence="2" key="2">
    <citation type="submission" date="2023-05" db="EMBL/GenBank/DDBJ databases">
        <authorList>
            <consortium name="Lawrence Berkeley National Laboratory"/>
            <person name="Steindorff A."/>
            <person name="Hensen N."/>
            <person name="Bonometti L."/>
            <person name="Westerberg I."/>
            <person name="Brannstrom I.O."/>
            <person name="Guillou S."/>
            <person name="Cros-Aarteil S."/>
            <person name="Calhoun S."/>
            <person name="Haridas S."/>
            <person name="Kuo A."/>
            <person name="Mondo S."/>
            <person name="Pangilinan J."/>
            <person name="Riley R."/>
            <person name="Labutti K."/>
            <person name="Andreopoulos B."/>
            <person name="Lipzen A."/>
            <person name="Chen C."/>
            <person name="Yanf M."/>
            <person name="Daum C."/>
            <person name="Ng V."/>
            <person name="Clum A."/>
            <person name="Ohm R."/>
            <person name="Martin F."/>
            <person name="Silar P."/>
            <person name="Natvig D."/>
            <person name="Lalanne C."/>
            <person name="Gautier V."/>
            <person name="Ament-Velasquez S.L."/>
            <person name="Kruys A."/>
            <person name="Hutchinson M.I."/>
            <person name="Powell A.J."/>
            <person name="Barry K."/>
            <person name="Miller A.N."/>
            <person name="Grigoriev I.V."/>
            <person name="Debuchy R."/>
            <person name="Gladieux P."/>
            <person name="Thoren M.H."/>
            <person name="Johannesson H."/>
        </authorList>
    </citation>
    <scope>NUCLEOTIDE SEQUENCE</scope>
    <source>
        <strain evidence="2">PSN309</strain>
    </source>
</reference>
<evidence type="ECO:0000256" key="1">
    <source>
        <dbReference type="SAM" id="MobiDB-lite"/>
    </source>
</evidence>
<feature type="region of interest" description="Disordered" evidence="1">
    <location>
        <begin position="29"/>
        <end position="66"/>
    </location>
</feature>
<accession>A0AAN6WQ21</accession>
<dbReference type="Proteomes" id="UP001302126">
    <property type="component" value="Unassembled WGS sequence"/>
</dbReference>
<protein>
    <submittedName>
        <fullName evidence="2">Uncharacterized protein</fullName>
    </submittedName>
</protein>